<keyword evidence="3" id="KW-1185">Reference proteome</keyword>
<organism evidence="2 3">
    <name type="scientific">Somion occarium</name>
    <dbReference type="NCBI Taxonomy" id="3059160"/>
    <lineage>
        <taxon>Eukaryota</taxon>
        <taxon>Fungi</taxon>
        <taxon>Dikarya</taxon>
        <taxon>Basidiomycota</taxon>
        <taxon>Agaricomycotina</taxon>
        <taxon>Agaricomycetes</taxon>
        <taxon>Polyporales</taxon>
        <taxon>Cerrenaceae</taxon>
        <taxon>Somion</taxon>
    </lineage>
</organism>
<feature type="compositionally biased region" description="Basic and acidic residues" evidence="1">
    <location>
        <begin position="203"/>
        <end position="214"/>
    </location>
</feature>
<protein>
    <submittedName>
        <fullName evidence="2">Uncharacterized protein</fullName>
    </submittedName>
</protein>
<proteinExistence type="predicted"/>
<evidence type="ECO:0000313" key="3">
    <source>
        <dbReference type="Proteomes" id="UP001497453"/>
    </source>
</evidence>
<feature type="region of interest" description="Disordered" evidence="1">
    <location>
        <begin position="276"/>
        <end position="323"/>
    </location>
</feature>
<reference evidence="3" key="1">
    <citation type="submission" date="2024-04" db="EMBL/GenBank/DDBJ databases">
        <authorList>
            <person name="Shaw F."/>
            <person name="Minotto A."/>
        </authorList>
    </citation>
    <scope>NUCLEOTIDE SEQUENCE [LARGE SCALE GENOMIC DNA]</scope>
</reference>
<dbReference type="Proteomes" id="UP001497453">
    <property type="component" value="Chromosome 1"/>
</dbReference>
<accession>A0ABP1CQU6</accession>
<feature type="region of interest" description="Disordered" evidence="1">
    <location>
        <begin position="198"/>
        <end position="224"/>
    </location>
</feature>
<gene>
    <name evidence="2" type="ORF">GFSPODELE1_LOCUS1508</name>
</gene>
<evidence type="ECO:0000313" key="2">
    <source>
        <dbReference type="EMBL" id="CAL1697144.1"/>
    </source>
</evidence>
<feature type="region of interest" description="Disordered" evidence="1">
    <location>
        <begin position="345"/>
        <end position="367"/>
    </location>
</feature>
<name>A0ABP1CQU6_9APHY</name>
<dbReference type="EMBL" id="OZ037944">
    <property type="protein sequence ID" value="CAL1697144.1"/>
    <property type="molecule type" value="Genomic_DNA"/>
</dbReference>
<evidence type="ECO:0000256" key="1">
    <source>
        <dbReference type="SAM" id="MobiDB-lite"/>
    </source>
</evidence>
<sequence length="381" mass="41424">MGSSSTMPAIQTVTAVLVNRPNQKLVQIMHVCRALEGNSISSSHQQAIVNKILGTVNHREPSARPALLQLTQDTILYGPHAQDDDDRMALDVGLLRGLHQALACMVKTSKDAKSARPELIGAVRYIIVWPGSGPARTLDQQFESHTTKGEMENALTKAGINVSVILPKGKTWDSQALPLSYITKLEDLDPEVEVWGMSSERNTGNERVKQKASGDHGSSNLSGAYMSGLQLEGLHSPDPYAQRAQLVTPDPAHNFGRGIATVKSPEKALARGMAQGHYNPADQSPYIVQPPSDPVKILQSSPAYRESKGEGKAKPPTGSVHTNNYSYHFNVNGVDQDSLSKAYQSLSVAESPDGMSEDTPTHDAEDFRFEDYINMETSQEQ</sequence>